<dbReference type="Pfam" id="PF07714">
    <property type="entry name" value="PK_Tyr_Ser-Thr"/>
    <property type="match status" value="1"/>
</dbReference>
<dbReference type="InterPro" id="IPR059179">
    <property type="entry name" value="MLKL-like_MCAfunc"/>
</dbReference>
<dbReference type="PANTHER" id="PTHR23257:SF963">
    <property type="entry name" value="AT08303P"/>
    <property type="match status" value="1"/>
</dbReference>
<dbReference type="Gene3D" id="1.10.510.10">
    <property type="entry name" value="Transferase(Phosphotransferase) domain 1"/>
    <property type="match status" value="1"/>
</dbReference>
<dbReference type="Proteomes" id="UP000233469">
    <property type="component" value="Unassembled WGS sequence"/>
</dbReference>
<dbReference type="VEuPathDB" id="FungiDB:RhiirFUN_023997"/>
<dbReference type="GO" id="GO:0005524">
    <property type="term" value="F:ATP binding"/>
    <property type="evidence" value="ECO:0007669"/>
    <property type="project" value="InterPro"/>
</dbReference>
<comment type="caution">
    <text evidence="2">The sequence shown here is derived from an EMBL/GenBank/DDBJ whole genome shotgun (WGS) entry which is preliminary data.</text>
</comment>
<dbReference type="AlphaFoldDB" id="A0A2N1NBP0"/>
<sequence>MKETFSSFSIDVSESVKDHGIKVIQTTADIIQNLIPHFDIAINIASCILEIYEKAKTNKKICRVFADRVELALTSINYLKRHMDKNVEKFREKSYFMHFIEVLDKIKNFVEEISEIKGFKKYLVANVINQQLNEIRDDFDHWYKSLKLVITIGDVISREIENEEIKSDLSQLKGLYEDIKQNFNITDQKLSIITAKIEMLEKNSSILDKSKPPEIGPEHLTVPEEPIIERNSVILRKYKNFDVACKPTKYSLNDTSPDSKKAGATLTIWNELNECPYIIKFFGISNLDIYTENVMVLEWAEFGDLKSLYESVLHHDVRCENILVAEGFKCKITNFTLSRKTKYVTTKVHDDESSKQMMRWMAPEKLKSYQKSNQNTKIEPYTYACEMFSFGMLLWELSFNRVPYKDMEYDEIIEHVMSGKRETLDFVNCPRDIIDGFTEIITLAWQHENRKRPSTQKVSKILESLYKSYENNLLNLNEETNYESQKCSSTISTTTSNNTIEFVNEYVLDLLPLSKGIEHHNLKAKKTKSEQDYKICWECFNAHANLGNKTAMYWKGLYLWKGFVEENQIEAKRLFKIAADSGIAEAQLEYAFAYDSENLENPDLPFNEKECWKYLEMAAENSNPTALYHVGITYYNGNVGVQQDKERGGFSWIHISKVNGFLGNISEELLNMKKLTFFYSFVYLSFEGIFFIFCLADENSFQVSDKISEVSKWGTLFIGSGGSASVFIANWKNTKNTPTKYVIKRYVDKKSYPSVSVFA</sequence>
<feature type="domain" description="Protein kinase" evidence="1">
    <location>
        <begin position="165"/>
        <end position="466"/>
    </location>
</feature>
<dbReference type="InterPro" id="IPR036537">
    <property type="entry name" value="Adaptor_Cbl_N_dom_sf"/>
</dbReference>
<dbReference type="InterPro" id="IPR011009">
    <property type="entry name" value="Kinase-like_dom_sf"/>
</dbReference>
<evidence type="ECO:0000259" key="1">
    <source>
        <dbReference type="PROSITE" id="PS50011"/>
    </source>
</evidence>
<dbReference type="InterPro" id="IPR001245">
    <property type="entry name" value="Ser-Thr/Tyr_kinase_cat_dom"/>
</dbReference>
<dbReference type="Gene3D" id="1.25.40.10">
    <property type="entry name" value="Tetratricopeptide repeat domain"/>
    <property type="match status" value="1"/>
</dbReference>
<dbReference type="VEuPathDB" id="FungiDB:RhiirA1_513553"/>
<dbReference type="SUPFAM" id="SSF81901">
    <property type="entry name" value="HCP-like"/>
    <property type="match status" value="1"/>
</dbReference>
<organism evidence="2 3">
    <name type="scientific">Rhizophagus irregularis</name>
    <dbReference type="NCBI Taxonomy" id="588596"/>
    <lineage>
        <taxon>Eukaryota</taxon>
        <taxon>Fungi</taxon>
        <taxon>Fungi incertae sedis</taxon>
        <taxon>Mucoromycota</taxon>
        <taxon>Glomeromycotina</taxon>
        <taxon>Glomeromycetes</taxon>
        <taxon>Glomerales</taxon>
        <taxon>Glomeraceae</taxon>
        <taxon>Rhizophagus</taxon>
    </lineage>
</organism>
<reference evidence="2 3" key="2">
    <citation type="submission" date="2017-10" db="EMBL/GenBank/DDBJ databases">
        <title>Extensive intraspecific genome diversity in a model arbuscular mycorrhizal fungus.</title>
        <authorList>
            <person name="Chen E.C.H."/>
            <person name="Morin E."/>
            <person name="Baudet D."/>
            <person name="Noel J."/>
            <person name="Ndikumana S."/>
            <person name="Charron P."/>
            <person name="St-Onge C."/>
            <person name="Giorgi J."/>
            <person name="Grigoriev I.V."/>
            <person name="Roux C."/>
            <person name="Martin F.M."/>
            <person name="Corradi N."/>
        </authorList>
    </citation>
    <scope>NUCLEOTIDE SEQUENCE [LARGE SCALE GENOMIC DNA]</scope>
    <source>
        <strain evidence="2 3">C2</strain>
    </source>
</reference>
<dbReference type="InterPro" id="IPR054000">
    <property type="entry name" value="MLKL_N"/>
</dbReference>
<dbReference type="EMBL" id="LLXL01000536">
    <property type="protein sequence ID" value="PKK71254.1"/>
    <property type="molecule type" value="Genomic_DNA"/>
</dbReference>
<keyword evidence="2" id="KW-0418">Kinase</keyword>
<dbReference type="GO" id="GO:0004672">
    <property type="term" value="F:protein kinase activity"/>
    <property type="evidence" value="ECO:0007669"/>
    <property type="project" value="InterPro"/>
</dbReference>
<dbReference type="GO" id="GO:0005737">
    <property type="term" value="C:cytoplasm"/>
    <property type="evidence" value="ECO:0007669"/>
    <property type="project" value="TreeGrafter"/>
</dbReference>
<accession>A0A2N1NBP0</accession>
<keyword evidence="2" id="KW-0808">Transferase</keyword>
<dbReference type="InterPro" id="IPR000719">
    <property type="entry name" value="Prot_kinase_dom"/>
</dbReference>
<dbReference type="CDD" id="cd21037">
    <property type="entry name" value="MLKL_NTD"/>
    <property type="match status" value="1"/>
</dbReference>
<dbReference type="SUPFAM" id="SSF56112">
    <property type="entry name" value="Protein kinase-like (PK-like)"/>
    <property type="match status" value="1"/>
</dbReference>
<dbReference type="VEuPathDB" id="FungiDB:FUN_002925"/>
<dbReference type="InterPro" id="IPR011990">
    <property type="entry name" value="TPR-like_helical_dom_sf"/>
</dbReference>
<dbReference type="PANTHER" id="PTHR23257">
    <property type="entry name" value="SERINE-THREONINE PROTEIN KINASE"/>
    <property type="match status" value="1"/>
</dbReference>
<protein>
    <submittedName>
        <fullName evidence="2">Kinase-like protein</fullName>
    </submittedName>
</protein>
<name>A0A2N1NBP0_9GLOM</name>
<dbReference type="GO" id="GO:0007166">
    <property type="term" value="P:cell surface receptor signaling pathway"/>
    <property type="evidence" value="ECO:0007669"/>
    <property type="project" value="InterPro"/>
</dbReference>
<proteinExistence type="predicted"/>
<dbReference type="Pfam" id="PF22215">
    <property type="entry name" value="MLKL_N"/>
    <property type="match status" value="1"/>
</dbReference>
<evidence type="ECO:0000313" key="2">
    <source>
        <dbReference type="EMBL" id="PKK71254.1"/>
    </source>
</evidence>
<reference evidence="2 3" key="1">
    <citation type="submission" date="2016-04" db="EMBL/GenBank/DDBJ databases">
        <title>Genome analyses suggest a sexual origin of heterokaryosis in a supposedly ancient asexual fungus.</title>
        <authorList>
            <person name="Ropars J."/>
            <person name="Sedzielewska K."/>
            <person name="Noel J."/>
            <person name="Charron P."/>
            <person name="Farinelli L."/>
            <person name="Marton T."/>
            <person name="Kruger M."/>
            <person name="Pelin A."/>
            <person name="Brachmann A."/>
            <person name="Corradi N."/>
        </authorList>
    </citation>
    <scope>NUCLEOTIDE SEQUENCE [LARGE SCALE GENOMIC DNA]</scope>
    <source>
        <strain evidence="2 3">C2</strain>
    </source>
</reference>
<dbReference type="Gene3D" id="1.20.930.20">
    <property type="entry name" value="Adaptor protein Cbl, N-terminal domain"/>
    <property type="match status" value="1"/>
</dbReference>
<dbReference type="InterPro" id="IPR050167">
    <property type="entry name" value="Ser_Thr_protein_kinase"/>
</dbReference>
<gene>
    <name evidence="2" type="ORF">RhiirC2_865719</name>
</gene>
<evidence type="ECO:0000313" key="3">
    <source>
        <dbReference type="Proteomes" id="UP000233469"/>
    </source>
</evidence>
<dbReference type="PROSITE" id="PS50011">
    <property type="entry name" value="PROTEIN_KINASE_DOM"/>
    <property type="match status" value="1"/>
</dbReference>